<comment type="caution">
    <text evidence="1">The sequence shown here is derived from an EMBL/GenBank/DDBJ whole genome shotgun (WGS) entry which is preliminary data.</text>
</comment>
<evidence type="ECO:0000313" key="2">
    <source>
        <dbReference type="Proteomes" id="UP001552299"/>
    </source>
</evidence>
<sequence>MPSLWDRRAWVPFFYGFLRSIESTFGLAIYSSAGYARCLDWDRSLARWPAYCDHQSLKEMTVAHLLKEDGRFYSKEKQRAGGRRLTFTYKLYFLWCSSSPALFFHTETFGQQERRGLLYIWDKKEKVTDIFRPREIRPAVFQSTK</sequence>
<accession>A0ABD0V9E2</accession>
<dbReference type="AlphaFoldDB" id="A0ABD0V9E2"/>
<name>A0ABD0V9E2_DENTH</name>
<protein>
    <submittedName>
        <fullName evidence="1">Uncharacterized protein</fullName>
    </submittedName>
</protein>
<reference evidence="1 2" key="1">
    <citation type="journal article" date="2024" name="Plant Biotechnol. J.">
        <title>Dendrobium thyrsiflorum genome and its molecular insights into genes involved in important horticultural traits.</title>
        <authorList>
            <person name="Chen B."/>
            <person name="Wang J.Y."/>
            <person name="Zheng P.J."/>
            <person name="Li K.L."/>
            <person name="Liang Y.M."/>
            <person name="Chen X.F."/>
            <person name="Zhang C."/>
            <person name="Zhao X."/>
            <person name="He X."/>
            <person name="Zhang G.Q."/>
            <person name="Liu Z.J."/>
            <person name="Xu Q."/>
        </authorList>
    </citation>
    <scope>NUCLEOTIDE SEQUENCE [LARGE SCALE GENOMIC DNA]</scope>
    <source>
        <strain evidence="1">GZMU011</strain>
    </source>
</reference>
<dbReference type="Proteomes" id="UP001552299">
    <property type="component" value="Unassembled WGS sequence"/>
</dbReference>
<keyword evidence="2" id="KW-1185">Reference proteome</keyword>
<dbReference type="EMBL" id="JANQDX010000009">
    <property type="protein sequence ID" value="KAL0919177.1"/>
    <property type="molecule type" value="Genomic_DNA"/>
</dbReference>
<proteinExistence type="predicted"/>
<evidence type="ECO:0000313" key="1">
    <source>
        <dbReference type="EMBL" id="KAL0919177.1"/>
    </source>
</evidence>
<gene>
    <name evidence="1" type="ORF">M5K25_011254</name>
</gene>
<organism evidence="1 2">
    <name type="scientific">Dendrobium thyrsiflorum</name>
    <name type="common">Pinecone-like raceme dendrobium</name>
    <name type="synonym">Orchid</name>
    <dbReference type="NCBI Taxonomy" id="117978"/>
    <lineage>
        <taxon>Eukaryota</taxon>
        <taxon>Viridiplantae</taxon>
        <taxon>Streptophyta</taxon>
        <taxon>Embryophyta</taxon>
        <taxon>Tracheophyta</taxon>
        <taxon>Spermatophyta</taxon>
        <taxon>Magnoliopsida</taxon>
        <taxon>Liliopsida</taxon>
        <taxon>Asparagales</taxon>
        <taxon>Orchidaceae</taxon>
        <taxon>Epidendroideae</taxon>
        <taxon>Malaxideae</taxon>
        <taxon>Dendrobiinae</taxon>
        <taxon>Dendrobium</taxon>
    </lineage>
</organism>